<protein>
    <submittedName>
        <fullName evidence="2">Uncharacterized protein</fullName>
    </submittedName>
</protein>
<dbReference type="EMBL" id="BLAU01000001">
    <property type="protein sequence ID" value="GET21176.1"/>
    <property type="molecule type" value="Genomic_DNA"/>
</dbReference>
<comment type="caution">
    <text evidence="2">The sequence shown here is derived from an EMBL/GenBank/DDBJ whole genome shotgun (WGS) entry which is preliminary data.</text>
</comment>
<dbReference type="Proteomes" id="UP000396862">
    <property type="component" value="Unassembled WGS sequence"/>
</dbReference>
<name>A0A2P8C9M1_9BACT</name>
<reference evidence="2 3" key="1">
    <citation type="submission" date="2018-03" db="EMBL/GenBank/DDBJ databases">
        <title>Genomic Encyclopedia of Archaeal and Bacterial Type Strains, Phase II (KMG-II): from individual species to whole genera.</title>
        <authorList>
            <person name="Goeker M."/>
        </authorList>
    </citation>
    <scope>NUCLEOTIDE SEQUENCE [LARGE SCALE GENOMIC DNA]</scope>
    <source>
        <strain evidence="2 3">DSM 27267</strain>
    </source>
</reference>
<evidence type="ECO:0000313" key="2">
    <source>
        <dbReference type="EMBL" id="PSK81652.1"/>
    </source>
</evidence>
<dbReference type="Proteomes" id="UP000240621">
    <property type="component" value="Unassembled WGS sequence"/>
</dbReference>
<evidence type="ECO:0000313" key="1">
    <source>
        <dbReference type="EMBL" id="GET21176.1"/>
    </source>
</evidence>
<keyword evidence="4" id="KW-1185">Reference proteome</keyword>
<organism evidence="2 3">
    <name type="scientific">Prolixibacter denitrificans</name>
    <dbReference type="NCBI Taxonomy" id="1541063"/>
    <lineage>
        <taxon>Bacteria</taxon>
        <taxon>Pseudomonadati</taxon>
        <taxon>Bacteroidota</taxon>
        <taxon>Bacteroidia</taxon>
        <taxon>Marinilabiliales</taxon>
        <taxon>Prolixibacteraceae</taxon>
        <taxon>Prolixibacter</taxon>
    </lineage>
</organism>
<dbReference type="AlphaFoldDB" id="A0A2P8C9M1"/>
<proteinExistence type="predicted"/>
<reference evidence="1 4" key="2">
    <citation type="submission" date="2019-10" db="EMBL/GenBank/DDBJ databases">
        <title>Prolixibacter strains distinguished by the presence of nitrate reductase genes were adept at nitrate-dependent anaerobic corrosion of metallic iron and carbon steel.</title>
        <authorList>
            <person name="Iino T."/>
            <person name="Shono N."/>
            <person name="Ito K."/>
            <person name="Nakamura R."/>
            <person name="Sueoka K."/>
            <person name="Harayama S."/>
            <person name="Ohkuma M."/>
        </authorList>
    </citation>
    <scope>NUCLEOTIDE SEQUENCE [LARGE SCALE GENOMIC DNA]</scope>
    <source>
        <strain evidence="1 4">MIC1-1</strain>
    </source>
</reference>
<dbReference type="EMBL" id="PYGC01000008">
    <property type="protein sequence ID" value="PSK81652.1"/>
    <property type="molecule type" value="Genomic_DNA"/>
</dbReference>
<sequence>MKKQVTLWLIIPLNTKAHPEDTFIFSVKGDKKYPSYIPKPQNILMSIIQFPSKFKRFTDIIIIFGELNQITQNYPDKSSPRQHSNVHHTIST</sequence>
<evidence type="ECO:0000313" key="3">
    <source>
        <dbReference type="Proteomes" id="UP000240621"/>
    </source>
</evidence>
<gene>
    <name evidence="2" type="ORF">CLV93_10850</name>
    <name evidence="1" type="ORF">JCM18694_14220</name>
</gene>
<accession>A0A2P8C9M1</accession>
<evidence type="ECO:0000313" key="4">
    <source>
        <dbReference type="Proteomes" id="UP000396862"/>
    </source>
</evidence>